<proteinExistence type="predicted"/>
<organism evidence="1 2">
    <name type="scientific">candidate division WWE3 bacterium CG08_land_8_20_14_0_20_43_13</name>
    <dbReference type="NCBI Taxonomy" id="1975087"/>
    <lineage>
        <taxon>Bacteria</taxon>
        <taxon>Katanobacteria</taxon>
    </lineage>
</organism>
<accession>A0A2H0X6X9</accession>
<dbReference type="AlphaFoldDB" id="A0A2H0X6X9"/>
<comment type="caution">
    <text evidence="1">The sequence shown here is derived from an EMBL/GenBank/DDBJ whole genome shotgun (WGS) entry which is preliminary data.</text>
</comment>
<evidence type="ECO:0000313" key="1">
    <source>
        <dbReference type="EMBL" id="PIS20662.1"/>
    </source>
</evidence>
<protein>
    <submittedName>
        <fullName evidence="1">Uncharacterized protein</fullName>
    </submittedName>
</protein>
<evidence type="ECO:0000313" key="2">
    <source>
        <dbReference type="Proteomes" id="UP000231414"/>
    </source>
</evidence>
<dbReference type="Proteomes" id="UP000231414">
    <property type="component" value="Unassembled WGS sequence"/>
</dbReference>
<gene>
    <name evidence="1" type="ORF">COT52_02570</name>
</gene>
<sequence length="130" mass="14573">MKKGENLMKPVVIDHEKVKANAFAALKLIQKFDAIWAAEFDTEEMYGDTTLKELCSTTDILFLWPEIAIQASVAIDLVVGVATIEIMVLESSNITKLVLGELEDVLIHSFGKEGIIPYYENNRLKAKFLL</sequence>
<dbReference type="EMBL" id="PEYW01000037">
    <property type="protein sequence ID" value="PIS20662.1"/>
    <property type="molecule type" value="Genomic_DNA"/>
</dbReference>
<name>A0A2H0X6X9_UNCKA</name>
<reference evidence="2" key="1">
    <citation type="submission" date="2017-09" db="EMBL/GenBank/DDBJ databases">
        <title>Depth-based differentiation of microbial function through sediment-hosted aquifers and enrichment of novel symbionts in the deep terrestrial subsurface.</title>
        <authorList>
            <person name="Probst A.J."/>
            <person name="Ladd B."/>
            <person name="Jarett J.K."/>
            <person name="Geller-Mcgrath D.E."/>
            <person name="Sieber C.M.K."/>
            <person name="Emerson J.B."/>
            <person name="Anantharaman K."/>
            <person name="Thomas B.C."/>
            <person name="Malmstrom R."/>
            <person name="Stieglmeier M."/>
            <person name="Klingl A."/>
            <person name="Woyke T."/>
            <person name="Ryan C.M."/>
            <person name="Banfield J.F."/>
        </authorList>
    </citation>
    <scope>NUCLEOTIDE SEQUENCE [LARGE SCALE GENOMIC DNA]</scope>
</reference>